<accession>A0A9P7JG60</accession>
<evidence type="ECO:0000313" key="1">
    <source>
        <dbReference type="EMBL" id="KAG1820592.1"/>
    </source>
</evidence>
<dbReference type="OrthoDB" id="10599643at2759"/>
<gene>
    <name evidence="1" type="ORF">BJ212DRAFT_1586434</name>
</gene>
<dbReference type="Proteomes" id="UP000807769">
    <property type="component" value="Unassembled WGS sequence"/>
</dbReference>
<sequence>MYSIRYTQAGVGTNGSMTWWGYIISSSSRLPLCQPPDGDLAKLQAWWIGAYKLNVLLYLHTFAYITQPNFEGEWFAGADDTMKIQFAYLAILAAAAGVKSQQAYDQCNWDLACVMPNYDCGPGYAPFPVPLADCYLCCVIGY</sequence>
<organism evidence="1 2">
    <name type="scientific">Suillus subaureus</name>
    <dbReference type="NCBI Taxonomy" id="48587"/>
    <lineage>
        <taxon>Eukaryota</taxon>
        <taxon>Fungi</taxon>
        <taxon>Dikarya</taxon>
        <taxon>Basidiomycota</taxon>
        <taxon>Agaricomycotina</taxon>
        <taxon>Agaricomycetes</taxon>
        <taxon>Agaricomycetidae</taxon>
        <taxon>Boletales</taxon>
        <taxon>Suillineae</taxon>
        <taxon>Suillaceae</taxon>
        <taxon>Suillus</taxon>
    </lineage>
</organism>
<comment type="caution">
    <text evidence="1">The sequence shown here is derived from an EMBL/GenBank/DDBJ whole genome shotgun (WGS) entry which is preliminary data.</text>
</comment>
<evidence type="ECO:0000313" key="2">
    <source>
        <dbReference type="Proteomes" id="UP000807769"/>
    </source>
</evidence>
<dbReference type="GeneID" id="64636403"/>
<name>A0A9P7JG60_9AGAM</name>
<dbReference type="AlphaFoldDB" id="A0A9P7JG60"/>
<proteinExistence type="predicted"/>
<dbReference type="EMBL" id="JABBWG010000008">
    <property type="protein sequence ID" value="KAG1820592.1"/>
    <property type="molecule type" value="Genomic_DNA"/>
</dbReference>
<keyword evidence="2" id="KW-1185">Reference proteome</keyword>
<reference evidence="1" key="1">
    <citation type="journal article" date="2020" name="New Phytol.">
        <title>Comparative genomics reveals dynamic genome evolution in host specialist ectomycorrhizal fungi.</title>
        <authorList>
            <person name="Lofgren L.A."/>
            <person name="Nguyen N.H."/>
            <person name="Vilgalys R."/>
            <person name="Ruytinx J."/>
            <person name="Liao H.L."/>
            <person name="Branco S."/>
            <person name="Kuo A."/>
            <person name="LaButti K."/>
            <person name="Lipzen A."/>
            <person name="Andreopoulos W."/>
            <person name="Pangilinan J."/>
            <person name="Riley R."/>
            <person name="Hundley H."/>
            <person name="Na H."/>
            <person name="Barry K."/>
            <person name="Grigoriev I.V."/>
            <person name="Stajich J.E."/>
            <person name="Kennedy P.G."/>
        </authorList>
    </citation>
    <scope>NUCLEOTIDE SEQUENCE</scope>
    <source>
        <strain evidence="1">MN1</strain>
    </source>
</reference>
<dbReference type="RefSeq" id="XP_041195863.1">
    <property type="nucleotide sequence ID" value="XM_041342387.1"/>
</dbReference>
<protein>
    <submittedName>
        <fullName evidence="1">Uncharacterized protein</fullName>
    </submittedName>
</protein>